<dbReference type="AlphaFoldDB" id="A0A368W3B2"/>
<evidence type="ECO:0000313" key="11">
    <source>
        <dbReference type="EMBL" id="RCW48573.1"/>
    </source>
</evidence>
<feature type="domain" description="Spore germination GerAC-like C-terminal" evidence="9">
    <location>
        <begin position="211"/>
        <end position="374"/>
    </location>
</feature>
<feature type="signal peptide" evidence="8">
    <location>
        <begin position="1"/>
        <end position="23"/>
    </location>
</feature>
<keyword evidence="6" id="KW-0564">Palmitate</keyword>
<dbReference type="InterPro" id="IPR008844">
    <property type="entry name" value="Spore_GerAC-like"/>
</dbReference>
<comment type="subcellular location">
    <subcellularLocation>
        <location evidence="1">Membrane</location>
        <topology evidence="1">Lipid-anchor</topology>
    </subcellularLocation>
</comment>
<dbReference type="GO" id="GO:0016020">
    <property type="term" value="C:membrane"/>
    <property type="evidence" value="ECO:0007669"/>
    <property type="project" value="UniProtKB-SubCell"/>
</dbReference>
<feature type="domain" description="Spore germination protein N-terminal" evidence="10">
    <location>
        <begin position="24"/>
        <end position="197"/>
    </location>
</feature>
<comment type="similarity">
    <text evidence="2">Belongs to the GerABKC lipoprotein family.</text>
</comment>
<dbReference type="InterPro" id="IPR057336">
    <property type="entry name" value="GerAC_N"/>
</dbReference>
<evidence type="ECO:0000259" key="10">
    <source>
        <dbReference type="Pfam" id="PF25198"/>
    </source>
</evidence>
<dbReference type="PANTHER" id="PTHR35789:SF1">
    <property type="entry name" value="SPORE GERMINATION PROTEIN B3"/>
    <property type="match status" value="1"/>
</dbReference>
<accession>A0A368W3B2</accession>
<evidence type="ECO:0000256" key="2">
    <source>
        <dbReference type="ARBA" id="ARBA00007886"/>
    </source>
</evidence>
<comment type="caution">
    <text evidence="11">The sequence shown here is derived from an EMBL/GenBank/DDBJ whole genome shotgun (WGS) entry which is preliminary data.</text>
</comment>
<keyword evidence="7" id="KW-0449">Lipoprotein</keyword>
<evidence type="ECO:0000256" key="3">
    <source>
        <dbReference type="ARBA" id="ARBA00022544"/>
    </source>
</evidence>
<keyword evidence="3" id="KW-0309">Germination</keyword>
<evidence type="ECO:0000256" key="8">
    <source>
        <dbReference type="SAM" id="SignalP"/>
    </source>
</evidence>
<evidence type="ECO:0000256" key="5">
    <source>
        <dbReference type="ARBA" id="ARBA00023136"/>
    </source>
</evidence>
<evidence type="ECO:0000259" key="9">
    <source>
        <dbReference type="Pfam" id="PF05504"/>
    </source>
</evidence>
<evidence type="ECO:0000256" key="1">
    <source>
        <dbReference type="ARBA" id="ARBA00004635"/>
    </source>
</evidence>
<keyword evidence="5" id="KW-0472">Membrane</keyword>
<evidence type="ECO:0000313" key="12">
    <source>
        <dbReference type="Proteomes" id="UP000252415"/>
    </source>
</evidence>
<evidence type="ECO:0000256" key="6">
    <source>
        <dbReference type="ARBA" id="ARBA00023139"/>
    </source>
</evidence>
<dbReference type="Gene3D" id="3.30.300.210">
    <property type="entry name" value="Nutrient germinant receptor protein C, domain 3"/>
    <property type="match status" value="1"/>
</dbReference>
<evidence type="ECO:0000256" key="4">
    <source>
        <dbReference type="ARBA" id="ARBA00022729"/>
    </source>
</evidence>
<sequence length="382" mass="42502">MMKKFAIHLFLTAILLVSPGCWSKNELTERGFVMGVALDQGKDGKIEMLTQIYRPTPAEGAKGTSAGPASTNILTRDDSINEAIRDIPVHLGRKAQWSHMRVIIVGEKLAQSVNIAKLLDLFYRDHEPRSTVSLMIAKGSASKMLEKKSLIEQTTAQQLLRAEESTYNNTSKTIDTSLLDLVKQLKSAHSDAVVSYVYEDKQTKDLFSAAGLALLKDGKMTGILPPSKVKGLIMLRNKFRSGIFEIPCEGRKNEMETIEILSLNTKVKPKLSGNRISVSVTVQGEASTGELKCSAIDKQPDEAAFVHKMEEEMKNQIRSTIRFLQVNKIDVIGVGNHIYRIHPQTWDGLKETWDKQFAKIPFDIRVELKLITNGTSTGKSVF</sequence>
<keyword evidence="4 8" id="KW-0732">Signal</keyword>
<keyword evidence="12" id="KW-1185">Reference proteome</keyword>
<name>A0A368W3B2_9BACL</name>
<dbReference type="NCBIfam" id="TIGR02887">
    <property type="entry name" value="spore_ger_x_C"/>
    <property type="match status" value="1"/>
</dbReference>
<dbReference type="Proteomes" id="UP000252415">
    <property type="component" value="Unassembled WGS sequence"/>
</dbReference>
<evidence type="ECO:0000256" key="7">
    <source>
        <dbReference type="ARBA" id="ARBA00023288"/>
    </source>
</evidence>
<gene>
    <name evidence="11" type="ORF">DFP97_106275</name>
</gene>
<dbReference type="Pfam" id="PF05504">
    <property type="entry name" value="Spore_GerAC"/>
    <property type="match status" value="1"/>
</dbReference>
<feature type="chain" id="PRO_5039509390" evidence="8">
    <location>
        <begin position="24"/>
        <end position="382"/>
    </location>
</feature>
<dbReference type="GO" id="GO:0009847">
    <property type="term" value="P:spore germination"/>
    <property type="evidence" value="ECO:0007669"/>
    <property type="project" value="InterPro"/>
</dbReference>
<protein>
    <submittedName>
        <fullName evidence="11">Spore germination protein KC</fullName>
    </submittedName>
</protein>
<dbReference type="Pfam" id="PF25198">
    <property type="entry name" value="Spore_GerAC_N"/>
    <property type="match status" value="1"/>
</dbReference>
<dbReference type="OrthoDB" id="2569624at2"/>
<dbReference type="EMBL" id="QPJD01000006">
    <property type="protein sequence ID" value="RCW48573.1"/>
    <property type="molecule type" value="Genomic_DNA"/>
</dbReference>
<reference evidence="11 12" key="1">
    <citation type="submission" date="2018-07" db="EMBL/GenBank/DDBJ databases">
        <title>Genomic Encyclopedia of Type Strains, Phase III (KMG-III): the genomes of soil and plant-associated and newly described type strains.</title>
        <authorList>
            <person name="Whitman W."/>
        </authorList>
    </citation>
    <scope>NUCLEOTIDE SEQUENCE [LARGE SCALE GENOMIC DNA]</scope>
    <source>
        <strain evidence="11 12">CECT 7506</strain>
    </source>
</reference>
<dbReference type="InterPro" id="IPR038501">
    <property type="entry name" value="Spore_GerAC_C_sf"/>
</dbReference>
<proteinExistence type="inferred from homology"/>
<dbReference type="RefSeq" id="WP_114380161.1">
    <property type="nucleotide sequence ID" value="NZ_QPJD01000006.1"/>
</dbReference>
<dbReference type="Gene3D" id="6.20.190.10">
    <property type="entry name" value="Nutrient germinant receptor protein C, domain 1"/>
    <property type="match status" value="1"/>
</dbReference>
<dbReference type="PANTHER" id="PTHR35789">
    <property type="entry name" value="SPORE GERMINATION PROTEIN B3"/>
    <property type="match status" value="1"/>
</dbReference>
<dbReference type="InterPro" id="IPR046953">
    <property type="entry name" value="Spore_GerAC-like_C"/>
</dbReference>
<organism evidence="11 12">
    <name type="scientific">Paenibacillus prosopidis</name>
    <dbReference type="NCBI Taxonomy" id="630520"/>
    <lineage>
        <taxon>Bacteria</taxon>
        <taxon>Bacillati</taxon>
        <taxon>Bacillota</taxon>
        <taxon>Bacilli</taxon>
        <taxon>Bacillales</taxon>
        <taxon>Paenibacillaceae</taxon>
        <taxon>Paenibacillus</taxon>
    </lineage>
</organism>